<dbReference type="EMBL" id="BSYO01000013">
    <property type="protein sequence ID" value="GMH13869.1"/>
    <property type="molecule type" value="Genomic_DNA"/>
</dbReference>
<keyword evidence="2" id="KW-1185">Reference proteome</keyword>
<protein>
    <submittedName>
        <fullName evidence="1">Uncharacterized protein</fullName>
    </submittedName>
</protein>
<name>A0AAD3SNG3_NEPGR</name>
<evidence type="ECO:0000313" key="1">
    <source>
        <dbReference type="EMBL" id="GMH13869.1"/>
    </source>
</evidence>
<evidence type="ECO:0000313" key="2">
    <source>
        <dbReference type="Proteomes" id="UP001279734"/>
    </source>
</evidence>
<comment type="caution">
    <text evidence="1">The sequence shown here is derived from an EMBL/GenBank/DDBJ whole genome shotgun (WGS) entry which is preliminary data.</text>
</comment>
<sequence length="97" mass="10492">MVLPCHNHAVLAGLAQVEPKFTTGFPTWSNSSRALLRQCSLQDYCLLAPPRPSTVPLGPLAMPPTSSLPNQPTLNPMLAGLARDHTNVRFSTRCPCI</sequence>
<reference evidence="1" key="1">
    <citation type="submission" date="2023-05" db="EMBL/GenBank/DDBJ databases">
        <title>Nepenthes gracilis genome sequencing.</title>
        <authorList>
            <person name="Fukushima K."/>
        </authorList>
    </citation>
    <scope>NUCLEOTIDE SEQUENCE</scope>
    <source>
        <strain evidence="1">SING2019-196</strain>
    </source>
</reference>
<gene>
    <name evidence="1" type="ORF">Nepgr_015710</name>
</gene>
<proteinExistence type="predicted"/>
<organism evidence="1 2">
    <name type="scientific">Nepenthes gracilis</name>
    <name type="common">Slender pitcher plant</name>
    <dbReference type="NCBI Taxonomy" id="150966"/>
    <lineage>
        <taxon>Eukaryota</taxon>
        <taxon>Viridiplantae</taxon>
        <taxon>Streptophyta</taxon>
        <taxon>Embryophyta</taxon>
        <taxon>Tracheophyta</taxon>
        <taxon>Spermatophyta</taxon>
        <taxon>Magnoliopsida</taxon>
        <taxon>eudicotyledons</taxon>
        <taxon>Gunneridae</taxon>
        <taxon>Pentapetalae</taxon>
        <taxon>Caryophyllales</taxon>
        <taxon>Nepenthaceae</taxon>
        <taxon>Nepenthes</taxon>
    </lineage>
</organism>
<accession>A0AAD3SNG3</accession>
<dbReference type="AlphaFoldDB" id="A0AAD3SNG3"/>
<dbReference type="Proteomes" id="UP001279734">
    <property type="component" value="Unassembled WGS sequence"/>
</dbReference>